<feature type="compositionally biased region" description="Acidic residues" evidence="1">
    <location>
        <begin position="202"/>
        <end position="211"/>
    </location>
</feature>
<dbReference type="AlphaFoldDB" id="A0AAE0PIF5"/>
<protein>
    <submittedName>
        <fullName evidence="2">Uncharacterized protein</fullName>
    </submittedName>
</protein>
<gene>
    <name evidence="2" type="ORF">B0T20DRAFT_404676</name>
</gene>
<accession>A0AAE0PIF5</accession>
<keyword evidence="3" id="KW-1185">Reference proteome</keyword>
<proteinExistence type="predicted"/>
<dbReference type="EMBL" id="JAUTDP010000003">
    <property type="protein sequence ID" value="KAK3400550.1"/>
    <property type="molecule type" value="Genomic_DNA"/>
</dbReference>
<organism evidence="2 3">
    <name type="scientific">Sordaria brevicollis</name>
    <dbReference type="NCBI Taxonomy" id="83679"/>
    <lineage>
        <taxon>Eukaryota</taxon>
        <taxon>Fungi</taxon>
        <taxon>Dikarya</taxon>
        <taxon>Ascomycota</taxon>
        <taxon>Pezizomycotina</taxon>
        <taxon>Sordariomycetes</taxon>
        <taxon>Sordariomycetidae</taxon>
        <taxon>Sordariales</taxon>
        <taxon>Sordariaceae</taxon>
        <taxon>Sordaria</taxon>
    </lineage>
</organism>
<reference evidence="2" key="2">
    <citation type="submission" date="2023-07" db="EMBL/GenBank/DDBJ databases">
        <authorList>
            <consortium name="Lawrence Berkeley National Laboratory"/>
            <person name="Haridas S."/>
            <person name="Hensen N."/>
            <person name="Bonometti L."/>
            <person name="Westerberg I."/>
            <person name="Brannstrom I.O."/>
            <person name="Guillou S."/>
            <person name="Cros-Aarteil S."/>
            <person name="Calhoun S."/>
            <person name="Kuo A."/>
            <person name="Mondo S."/>
            <person name="Pangilinan J."/>
            <person name="Riley R."/>
            <person name="LaButti K."/>
            <person name="Andreopoulos B."/>
            <person name="Lipzen A."/>
            <person name="Chen C."/>
            <person name="Yanf M."/>
            <person name="Daum C."/>
            <person name="Ng V."/>
            <person name="Clum A."/>
            <person name="Steindorff A."/>
            <person name="Ohm R."/>
            <person name="Martin F."/>
            <person name="Silar P."/>
            <person name="Natvig D."/>
            <person name="Lalanne C."/>
            <person name="Gautier V."/>
            <person name="Ament-velasquez S.L."/>
            <person name="Kruys A."/>
            <person name="Hutchinson M.I."/>
            <person name="Powell A.J."/>
            <person name="Barry K."/>
            <person name="Miller A.N."/>
            <person name="Grigoriev I.V."/>
            <person name="Debuchy R."/>
            <person name="Gladieux P."/>
            <person name="Thoren M.H."/>
            <person name="Johannesson H."/>
        </authorList>
    </citation>
    <scope>NUCLEOTIDE SEQUENCE</scope>
    <source>
        <strain evidence="2">FGSC 1904</strain>
    </source>
</reference>
<comment type="caution">
    <text evidence="2">The sequence shown here is derived from an EMBL/GenBank/DDBJ whole genome shotgun (WGS) entry which is preliminary data.</text>
</comment>
<evidence type="ECO:0000313" key="2">
    <source>
        <dbReference type="EMBL" id="KAK3400550.1"/>
    </source>
</evidence>
<evidence type="ECO:0000313" key="3">
    <source>
        <dbReference type="Proteomes" id="UP001281003"/>
    </source>
</evidence>
<sequence>MSLPAKPEPKYYSQRHNAPSRYYPAIINIDLTQRPLHKQKTVNWSGFWKALVYDSPEWRSRTSYDSGIPPSPGGNPNFERMPQANLSSLKSFIAKEDAEKETKATQEILRGLGFVDNPGRGTPNRAAEVGIWMIWGRPNRERLEIIMPRLVKAEPPVLCIGNWPIDVPDARWVDYIEWEKYTAHEAEEVDKEAEGQPGKEENGEDNGEGSV</sequence>
<reference evidence="2" key="1">
    <citation type="journal article" date="2023" name="Mol. Phylogenet. Evol.">
        <title>Genome-scale phylogeny and comparative genomics of the fungal order Sordariales.</title>
        <authorList>
            <person name="Hensen N."/>
            <person name="Bonometti L."/>
            <person name="Westerberg I."/>
            <person name="Brannstrom I.O."/>
            <person name="Guillou S."/>
            <person name="Cros-Aarteil S."/>
            <person name="Calhoun S."/>
            <person name="Haridas S."/>
            <person name="Kuo A."/>
            <person name="Mondo S."/>
            <person name="Pangilinan J."/>
            <person name="Riley R."/>
            <person name="LaButti K."/>
            <person name="Andreopoulos B."/>
            <person name="Lipzen A."/>
            <person name="Chen C."/>
            <person name="Yan M."/>
            <person name="Daum C."/>
            <person name="Ng V."/>
            <person name="Clum A."/>
            <person name="Steindorff A."/>
            <person name="Ohm R.A."/>
            <person name="Martin F."/>
            <person name="Silar P."/>
            <person name="Natvig D.O."/>
            <person name="Lalanne C."/>
            <person name="Gautier V."/>
            <person name="Ament-Velasquez S.L."/>
            <person name="Kruys A."/>
            <person name="Hutchinson M.I."/>
            <person name="Powell A.J."/>
            <person name="Barry K."/>
            <person name="Miller A.N."/>
            <person name="Grigoriev I.V."/>
            <person name="Debuchy R."/>
            <person name="Gladieux P."/>
            <person name="Hiltunen Thoren M."/>
            <person name="Johannesson H."/>
        </authorList>
    </citation>
    <scope>NUCLEOTIDE SEQUENCE</scope>
    <source>
        <strain evidence="2">FGSC 1904</strain>
    </source>
</reference>
<name>A0AAE0PIF5_SORBR</name>
<feature type="region of interest" description="Disordered" evidence="1">
    <location>
        <begin position="185"/>
        <end position="211"/>
    </location>
</feature>
<evidence type="ECO:0000256" key="1">
    <source>
        <dbReference type="SAM" id="MobiDB-lite"/>
    </source>
</evidence>
<feature type="compositionally biased region" description="Basic and acidic residues" evidence="1">
    <location>
        <begin position="185"/>
        <end position="201"/>
    </location>
</feature>
<dbReference type="Proteomes" id="UP001281003">
    <property type="component" value="Unassembled WGS sequence"/>
</dbReference>